<feature type="transmembrane region" description="Helical" evidence="6">
    <location>
        <begin position="361"/>
        <end position="382"/>
    </location>
</feature>
<feature type="transmembrane region" description="Helical" evidence="6">
    <location>
        <begin position="12"/>
        <end position="31"/>
    </location>
</feature>
<keyword evidence="3 6" id="KW-0812">Transmembrane</keyword>
<feature type="transmembrane region" description="Helical" evidence="6">
    <location>
        <begin position="333"/>
        <end position="354"/>
    </location>
</feature>
<feature type="transmembrane region" description="Helical" evidence="6">
    <location>
        <begin position="303"/>
        <end position="321"/>
    </location>
</feature>
<keyword evidence="4 6" id="KW-1133">Transmembrane helix</keyword>
<feature type="transmembrane region" description="Helical" evidence="6">
    <location>
        <begin position="43"/>
        <end position="63"/>
    </location>
</feature>
<organism evidence="7 8">
    <name type="scientific">Acidovorax cavernicola</name>
    <dbReference type="NCBI Taxonomy" id="1675792"/>
    <lineage>
        <taxon>Bacteria</taxon>
        <taxon>Pseudomonadati</taxon>
        <taxon>Pseudomonadota</taxon>
        <taxon>Betaproteobacteria</taxon>
        <taxon>Burkholderiales</taxon>
        <taxon>Comamonadaceae</taxon>
        <taxon>Acidovorax</taxon>
    </lineage>
</organism>
<dbReference type="GO" id="GO:0005886">
    <property type="term" value="C:plasma membrane"/>
    <property type="evidence" value="ECO:0007669"/>
    <property type="project" value="UniProtKB-SubCell"/>
</dbReference>
<keyword evidence="8" id="KW-1185">Reference proteome</keyword>
<dbReference type="Pfam" id="PF13440">
    <property type="entry name" value="Polysacc_synt_3"/>
    <property type="match status" value="1"/>
</dbReference>
<evidence type="ECO:0000256" key="4">
    <source>
        <dbReference type="ARBA" id="ARBA00022989"/>
    </source>
</evidence>
<dbReference type="PANTHER" id="PTHR30250">
    <property type="entry name" value="PST FAMILY PREDICTED COLANIC ACID TRANSPORTER"/>
    <property type="match status" value="1"/>
</dbReference>
<evidence type="ECO:0000256" key="5">
    <source>
        <dbReference type="ARBA" id="ARBA00023136"/>
    </source>
</evidence>
<evidence type="ECO:0000313" key="7">
    <source>
        <dbReference type="EMBL" id="RIX79395.1"/>
    </source>
</evidence>
<protein>
    <recommendedName>
        <fullName evidence="9">Polysaccharide biosynthesis protein</fullName>
    </recommendedName>
</protein>
<dbReference type="Proteomes" id="UP000265619">
    <property type="component" value="Unassembled WGS sequence"/>
</dbReference>
<sequence length="453" mass="49051">MFRSGFFRSASLLVGGTAIAQGLSLLALPLLTRLYGPSDFSVLAVYASALGIVSAAACLRFEIAIPLPLKDRDAINLLALALGSSATISLLIALPIAIFPYEIAKFFASPQLEAYLWLLPVGVWLSSSYSALQFWATRKKKFGLISRTRISQAIGGVGAQVGLGLCGLNSLGLILGQLVNNCAGIFGLTRQVYKTDRRLLCTIGRQQLARTFKEYERFPKYSTLESLANSTGIQLPIILIAGFSIGGEAGYLMLASRIMAAPLTLIGGAVSQVYLSQAPEELRNGNLGAFTAKVLSGLMRTGVGPLVFIGVISPTLFPIVFGENWQRAGEMVAWMTPWFLLQFLSSPLSMVLHITQNQRLALGLQIGGLLFRVGSVLLAAYWVKNFIFEFYAISGLVFYLIYILVIGCISKVRLQHFNKGLVVNLSIVAGWVFIGIIVKYVIDYSAPLLFGLS</sequence>
<accession>A0A9X8D4N5</accession>
<gene>
    <name evidence="7" type="ORF">D3H34_14945</name>
</gene>
<proteinExistence type="predicted"/>
<evidence type="ECO:0000313" key="8">
    <source>
        <dbReference type="Proteomes" id="UP000265619"/>
    </source>
</evidence>
<feature type="transmembrane region" description="Helical" evidence="6">
    <location>
        <begin position="153"/>
        <end position="175"/>
    </location>
</feature>
<keyword evidence="5 6" id="KW-0472">Membrane</keyword>
<feature type="transmembrane region" description="Helical" evidence="6">
    <location>
        <begin position="233"/>
        <end position="254"/>
    </location>
</feature>
<feature type="transmembrane region" description="Helical" evidence="6">
    <location>
        <begin position="388"/>
        <end position="409"/>
    </location>
</feature>
<dbReference type="AlphaFoldDB" id="A0A9X8D4N5"/>
<keyword evidence="2" id="KW-1003">Cell membrane</keyword>
<comment type="subcellular location">
    <subcellularLocation>
        <location evidence="1">Cell membrane</location>
        <topology evidence="1">Multi-pass membrane protein</topology>
    </subcellularLocation>
</comment>
<feature type="transmembrane region" description="Helical" evidence="6">
    <location>
        <begin position="75"/>
        <end position="99"/>
    </location>
</feature>
<reference evidence="7 8" key="1">
    <citation type="submission" date="2018-09" db="EMBL/GenBank/DDBJ databases">
        <title>Acidovorax cavernicola nov. sp. isolated from Gruta de las Maravillas (Aracena, Spain).</title>
        <authorList>
            <person name="Jurado V."/>
            <person name="Gutierrez-Patricio S."/>
            <person name="Gonzalez-Pimentel J.L."/>
            <person name="Miller A.Z."/>
            <person name="Laiz L."/>
            <person name="Saiz-Jimenez C."/>
        </authorList>
    </citation>
    <scope>NUCLEOTIDE SEQUENCE [LARGE SCALE GENOMIC DNA]</scope>
    <source>
        <strain evidence="7 8">1011MAR4D40.2</strain>
    </source>
</reference>
<evidence type="ECO:0000256" key="1">
    <source>
        <dbReference type="ARBA" id="ARBA00004651"/>
    </source>
</evidence>
<dbReference type="InterPro" id="IPR050833">
    <property type="entry name" value="Poly_Biosynth_Transport"/>
</dbReference>
<evidence type="ECO:0000256" key="2">
    <source>
        <dbReference type="ARBA" id="ARBA00022475"/>
    </source>
</evidence>
<feature type="transmembrane region" description="Helical" evidence="6">
    <location>
        <begin position="114"/>
        <end position="132"/>
    </location>
</feature>
<feature type="transmembrane region" description="Helical" evidence="6">
    <location>
        <begin position="421"/>
        <end position="442"/>
    </location>
</feature>
<evidence type="ECO:0008006" key="9">
    <source>
        <dbReference type="Google" id="ProtNLM"/>
    </source>
</evidence>
<dbReference type="EMBL" id="QXMN01000016">
    <property type="protein sequence ID" value="RIX79395.1"/>
    <property type="molecule type" value="Genomic_DNA"/>
</dbReference>
<evidence type="ECO:0000256" key="6">
    <source>
        <dbReference type="SAM" id="Phobius"/>
    </source>
</evidence>
<dbReference type="PANTHER" id="PTHR30250:SF28">
    <property type="entry name" value="POLYSACCHARIDE BIOSYNTHESIS PROTEIN"/>
    <property type="match status" value="1"/>
</dbReference>
<comment type="caution">
    <text evidence="7">The sequence shown here is derived from an EMBL/GenBank/DDBJ whole genome shotgun (WGS) entry which is preliminary data.</text>
</comment>
<evidence type="ECO:0000256" key="3">
    <source>
        <dbReference type="ARBA" id="ARBA00022692"/>
    </source>
</evidence>
<name>A0A9X8D4N5_9BURK</name>